<dbReference type="Gene3D" id="1.10.10.2830">
    <property type="match status" value="1"/>
</dbReference>
<evidence type="ECO:0000313" key="6">
    <source>
        <dbReference type="Proteomes" id="UP000315700"/>
    </source>
</evidence>
<name>A0A517SCK2_9PLAN</name>
<dbReference type="SMART" id="SM00470">
    <property type="entry name" value="ParB"/>
    <property type="match status" value="1"/>
</dbReference>
<dbReference type="GO" id="GO:0005694">
    <property type="term" value="C:chromosome"/>
    <property type="evidence" value="ECO:0007669"/>
    <property type="project" value="TreeGrafter"/>
</dbReference>
<dbReference type="PANTHER" id="PTHR33375">
    <property type="entry name" value="CHROMOSOME-PARTITIONING PROTEIN PARB-RELATED"/>
    <property type="match status" value="1"/>
</dbReference>
<sequence length="288" mass="31431">MNSSVSQNSIPINRIRTGPNPLRLHLGEDTQEMQDLITSIREFGVLEPVGVCASGDGYLLIFGNRRLHAAKQAGIAHVPAVIHPSPASEADFLALQIQENEHRVNVEPVAFGEALKTMQGRLGCTQAELARRMKMNPVRMSRLISLASLPDPVKALVAEERLPVSTALELAQLDVAEQASFILRALKDGVTRDEVVAHRRASRSQQSRNSAGRVSVQLDGNRRLILTGVGRTIKEARSAIREALGVFRKAEQAGQSLETCIRSQADRFRPESGAEAGSKSRVPVQQEK</sequence>
<accession>A0A517SCK2</accession>
<protein>
    <submittedName>
        <fullName evidence="5">Chromosome-partitioning protein Spo0J</fullName>
    </submittedName>
</protein>
<dbReference type="InterPro" id="IPR036086">
    <property type="entry name" value="ParB/Sulfiredoxin_sf"/>
</dbReference>
<evidence type="ECO:0000256" key="1">
    <source>
        <dbReference type="ARBA" id="ARBA00006295"/>
    </source>
</evidence>
<dbReference type="InterPro" id="IPR050336">
    <property type="entry name" value="Chromosome_partition/occlusion"/>
</dbReference>
<dbReference type="InterPro" id="IPR004437">
    <property type="entry name" value="ParB/RepB/Spo0J"/>
</dbReference>
<gene>
    <name evidence="5" type="primary">spo0C_1</name>
    <name evidence="5" type="ORF">Pan44_18840</name>
</gene>
<proteinExistence type="inferred from homology"/>
<dbReference type="InterPro" id="IPR003115">
    <property type="entry name" value="ParB_N"/>
</dbReference>
<dbReference type="EMBL" id="CP036271">
    <property type="protein sequence ID" value="QDT53858.1"/>
    <property type="molecule type" value="Genomic_DNA"/>
</dbReference>
<keyword evidence="2" id="KW-0159">Chromosome partition</keyword>
<feature type="region of interest" description="Disordered" evidence="3">
    <location>
        <begin position="261"/>
        <end position="288"/>
    </location>
</feature>
<dbReference type="AlphaFoldDB" id="A0A517SCK2"/>
<dbReference type="SUPFAM" id="SSF109709">
    <property type="entry name" value="KorB DNA-binding domain-like"/>
    <property type="match status" value="1"/>
</dbReference>
<dbReference type="RefSeq" id="WP_145029413.1">
    <property type="nucleotide sequence ID" value="NZ_CP036271.1"/>
</dbReference>
<feature type="domain" description="ParB-like N-terminal" evidence="4">
    <location>
        <begin position="8"/>
        <end position="101"/>
    </location>
</feature>
<evidence type="ECO:0000256" key="3">
    <source>
        <dbReference type="SAM" id="MobiDB-lite"/>
    </source>
</evidence>
<dbReference type="Pfam" id="PF02195">
    <property type="entry name" value="ParB_N"/>
    <property type="match status" value="1"/>
</dbReference>
<dbReference type="Gene3D" id="3.90.1530.30">
    <property type="match status" value="1"/>
</dbReference>
<evidence type="ECO:0000313" key="5">
    <source>
        <dbReference type="EMBL" id="QDT53858.1"/>
    </source>
</evidence>
<organism evidence="5 6">
    <name type="scientific">Caulifigura coniformis</name>
    <dbReference type="NCBI Taxonomy" id="2527983"/>
    <lineage>
        <taxon>Bacteria</taxon>
        <taxon>Pseudomonadati</taxon>
        <taxon>Planctomycetota</taxon>
        <taxon>Planctomycetia</taxon>
        <taxon>Planctomycetales</taxon>
        <taxon>Planctomycetaceae</taxon>
        <taxon>Caulifigura</taxon>
    </lineage>
</organism>
<dbReference type="PANTHER" id="PTHR33375:SF1">
    <property type="entry name" value="CHROMOSOME-PARTITIONING PROTEIN PARB-RELATED"/>
    <property type="match status" value="1"/>
</dbReference>
<dbReference type="InterPro" id="IPR041468">
    <property type="entry name" value="HTH_ParB/Spo0J"/>
</dbReference>
<reference evidence="5 6" key="1">
    <citation type="submission" date="2019-02" db="EMBL/GenBank/DDBJ databases">
        <title>Deep-cultivation of Planctomycetes and their phenomic and genomic characterization uncovers novel biology.</title>
        <authorList>
            <person name="Wiegand S."/>
            <person name="Jogler M."/>
            <person name="Boedeker C."/>
            <person name="Pinto D."/>
            <person name="Vollmers J."/>
            <person name="Rivas-Marin E."/>
            <person name="Kohn T."/>
            <person name="Peeters S.H."/>
            <person name="Heuer A."/>
            <person name="Rast P."/>
            <person name="Oberbeckmann S."/>
            <person name="Bunk B."/>
            <person name="Jeske O."/>
            <person name="Meyerdierks A."/>
            <person name="Storesund J.E."/>
            <person name="Kallscheuer N."/>
            <person name="Luecker S."/>
            <person name="Lage O.M."/>
            <person name="Pohl T."/>
            <person name="Merkel B.J."/>
            <person name="Hornburger P."/>
            <person name="Mueller R.-W."/>
            <person name="Bruemmer F."/>
            <person name="Labrenz M."/>
            <person name="Spormann A.M."/>
            <person name="Op den Camp H."/>
            <person name="Overmann J."/>
            <person name="Amann R."/>
            <person name="Jetten M.S.M."/>
            <person name="Mascher T."/>
            <person name="Medema M.H."/>
            <person name="Devos D.P."/>
            <person name="Kaster A.-K."/>
            <person name="Ovreas L."/>
            <person name="Rohde M."/>
            <person name="Galperin M.Y."/>
            <person name="Jogler C."/>
        </authorList>
    </citation>
    <scope>NUCLEOTIDE SEQUENCE [LARGE SCALE GENOMIC DNA]</scope>
    <source>
        <strain evidence="5 6">Pan44</strain>
    </source>
</reference>
<comment type="similarity">
    <text evidence="1">Belongs to the ParB family.</text>
</comment>
<dbReference type="InParanoid" id="A0A517SCK2"/>
<dbReference type="NCBIfam" id="TIGR00180">
    <property type="entry name" value="parB_part"/>
    <property type="match status" value="1"/>
</dbReference>
<dbReference type="GO" id="GO:0007059">
    <property type="term" value="P:chromosome segregation"/>
    <property type="evidence" value="ECO:0007669"/>
    <property type="project" value="UniProtKB-KW"/>
</dbReference>
<evidence type="ECO:0000256" key="2">
    <source>
        <dbReference type="ARBA" id="ARBA00022829"/>
    </source>
</evidence>
<keyword evidence="6" id="KW-1185">Reference proteome</keyword>
<dbReference type="Pfam" id="PF17762">
    <property type="entry name" value="HTH_ParB"/>
    <property type="match status" value="1"/>
</dbReference>
<dbReference type="GO" id="GO:0003677">
    <property type="term" value="F:DNA binding"/>
    <property type="evidence" value="ECO:0007669"/>
    <property type="project" value="InterPro"/>
</dbReference>
<evidence type="ECO:0000259" key="4">
    <source>
        <dbReference type="SMART" id="SM00470"/>
    </source>
</evidence>
<dbReference type="Proteomes" id="UP000315700">
    <property type="component" value="Chromosome"/>
</dbReference>
<dbReference type="OrthoDB" id="258577at2"/>
<dbReference type="KEGG" id="ccos:Pan44_18840"/>
<dbReference type="SUPFAM" id="SSF110849">
    <property type="entry name" value="ParB/Sulfiredoxin"/>
    <property type="match status" value="1"/>
</dbReference>